<keyword evidence="2" id="KW-1185">Reference proteome</keyword>
<sequence length="58" mass="6499">MPDGKPHGSHQLISALVRSKLQFGFILRAPRVVGTLIILEMLETGIRHGILVKLQLIW</sequence>
<proteinExistence type="predicted"/>
<protein>
    <submittedName>
        <fullName evidence="1">Uncharacterized protein</fullName>
    </submittedName>
</protein>
<dbReference type="AlphaFoldDB" id="A0A9W4UE59"/>
<dbReference type="EMBL" id="CAOQHR010000003">
    <property type="protein sequence ID" value="CAI6332653.1"/>
    <property type="molecule type" value="Genomic_DNA"/>
</dbReference>
<name>A0A9W4UE59_9PLEO</name>
<evidence type="ECO:0000313" key="1">
    <source>
        <dbReference type="EMBL" id="CAI6332653.1"/>
    </source>
</evidence>
<dbReference type="Proteomes" id="UP001152607">
    <property type="component" value="Unassembled WGS sequence"/>
</dbReference>
<evidence type="ECO:0000313" key="2">
    <source>
        <dbReference type="Proteomes" id="UP001152607"/>
    </source>
</evidence>
<gene>
    <name evidence="1" type="ORF">PDIGIT_LOCUS5680</name>
</gene>
<accession>A0A9W4UE59</accession>
<comment type="caution">
    <text evidence="1">The sequence shown here is derived from an EMBL/GenBank/DDBJ whole genome shotgun (WGS) entry which is preliminary data.</text>
</comment>
<organism evidence="1 2">
    <name type="scientific">Periconia digitata</name>
    <dbReference type="NCBI Taxonomy" id="1303443"/>
    <lineage>
        <taxon>Eukaryota</taxon>
        <taxon>Fungi</taxon>
        <taxon>Dikarya</taxon>
        <taxon>Ascomycota</taxon>
        <taxon>Pezizomycotina</taxon>
        <taxon>Dothideomycetes</taxon>
        <taxon>Pleosporomycetidae</taxon>
        <taxon>Pleosporales</taxon>
        <taxon>Massarineae</taxon>
        <taxon>Periconiaceae</taxon>
        <taxon>Periconia</taxon>
    </lineage>
</organism>
<reference evidence="1" key="1">
    <citation type="submission" date="2023-01" db="EMBL/GenBank/DDBJ databases">
        <authorList>
            <person name="Van Ghelder C."/>
            <person name="Rancurel C."/>
        </authorList>
    </citation>
    <scope>NUCLEOTIDE SEQUENCE</scope>
    <source>
        <strain evidence="1">CNCM I-4278</strain>
    </source>
</reference>